<dbReference type="KEGG" id="gtt:GUITHDRAFT_139262"/>
<keyword evidence="2" id="KW-0732">Signal</keyword>
<reference evidence="5" key="2">
    <citation type="submission" date="2012-11" db="EMBL/GenBank/DDBJ databases">
        <authorList>
            <person name="Kuo A."/>
            <person name="Curtis B.A."/>
            <person name="Tanifuji G."/>
            <person name="Burki F."/>
            <person name="Gruber A."/>
            <person name="Irimia M."/>
            <person name="Maruyama S."/>
            <person name="Arias M.C."/>
            <person name="Ball S.G."/>
            <person name="Gile G.H."/>
            <person name="Hirakawa Y."/>
            <person name="Hopkins J.F."/>
            <person name="Rensing S.A."/>
            <person name="Schmutz J."/>
            <person name="Symeonidi A."/>
            <person name="Elias M."/>
            <person name="Eveleigh R.J."/>
            <person name="Herman E.K."/>
            <person name="Klute M.J."/>
            <person name="Nakayama T."/>
            <person name="Obornik M."/>
            <person name="Reyes-Prieto A."/>
            <person name="Armbrust E.V."/>
            <person name="Aves S.J."/>
            <person name="Beiko R.G."/>
            <person name="Coutinho P."/>
            <person name="Dacks J.B."/>
            <person name="Durnford D.G."/>
            <person name="Fast N.M."/>
            <person name="Green B.R."/>
            <person name="Grisdale C."/>
            <person name="Hempe F."/>
            <person name="Henrissat B."/>
            <person name="Hoppner M.P."/>
            <person name="Ishida K.-I."/>
            <person name="Kim E."/>
            <person name="Koreny L."/>
            <person name="Kroth P.G."/>
            <person name="Liu Y."/>
            <person name="Malik S.-B."/>
            <person name="Maier U.G."/>
            <person name="McRose D."/>
            <person name="Mock T."/>
            <person name="Neilson J.A."/>
            <person name="Onodera N.T."/>
            <person name="Poole A.M."/>
            <person name="Pritham E.J."/>
            <person name="Richards T.A."/>
            <person name="Rocap G."/>
            <person name="Roy S.W."/>
            <person name="Sarai C."/>
            <person name="Schaack S."/>
            <person name="Shirato S."/>
            <person name="Slamovits C.H."/>
            <person name="Spencer D.F."/>
            <person name="Suzuki S."/>
            <person name="Worden A.Z."/>
            <person name="Zauner S."/>
            <person name="Barry K."/>
            <person name="Bell C."/>
            <person name="Bharti A.K."/>
            <person name="Crow J.A."/>
            <person name="Grimwood J."/>
            <person name="Kramer R."/>
            <person name="Lindquist E."/>
            <person name="Lucas S."/>
            <person name="Salamov A."/>
            <person name="McFadden G.I."/>
            <person name="Lane C.E."/>
            <person name="Keeling P.J."/>
            <person name="Gray M.W."/>
            <person name="Grigoriev I.V."/>
            <person name="Archibald J.M."/>
        </authorList>
    </citation>
    <scope>NUCLEOTIDE SEQUENCE</scope>
    <source>
        <strain evidence="5">CCMP2712</strain>
    </source>
</reference>
<sequence>MGNMRRLMVTLMVATMVGAMVGEAAAFYGSKKSKDDGKLQCEDEMKGVIRLSEEIAKELNSVRENKRERSSRELTKLLWMLRREQEKIEESFFDVMKRTSTQQRDLTGIQTIETDDAAMVHEVFLSGNPYFVQCAGPLEPLHKTFVDASAGLVESSITPAAMDCNGTLPSGKTVVERFFKGKKLHDPLFFIVANKRLPRSFTIRSHVTSDFVVQFAVNTTAVVVSNISNQEDLREECLRRKQCALVLHDGNYSGQERAVVLSLAPKFRGIAFVQVDSRKLQFSLEDALPVSNGKPRLVYMEMNPDGKEKKTREKSFSGKSYKGGEWSEESLGGFIDDVISKKTKLAKLKKHPKVTERKPITKQSKSRGQEKDLKEERSERRVKARGGAGARAEAKGGADKKKNRVNVGRDGKMSKSWEGGKQEQQQDEREKERRRREQMLREAENADGIEYVGDDGNEEEGNDAVTSDSDDLEVEEIVVDGDEDEI</sequence>
<dbReference type="RefSeq" id="XP_005831954.1">
    <property type="nucleotide sequence ID" value="XM_005831897.1"/>
</dbReference>
<protein>
    <recommendedName>
        <fullName evidence="6">RRM domain-containing protein</fullName>
    </recommendedName>
</protein>
<feature type="compositionally biased region" description="Basic and acidic residues" evidence="1">
    <location>
        <begin position="407"/>
        <end position="444"/>
    </location>
</feature>
<evidence type="ECO:0000313" key="3">
    <source>
        <dbReference type="EMBL" id="EKX44974.1"/>
    </source>
</evidence>
<feature type="region of interest" description="Disordered" evidence="1">
    <location>
        <begin position="346"/>
        <end position="471"/>
    </location>
</feature>
<feature type="region of interest" description="Disordered" evidence="1">
    <location>
        <begin position="302"/>
        <end position="322"/>
    </location>
</feature>
<keyword evidence="5" id="KW-1185">Reference proteome</keyword>
<dbReference type="EnsemblProtists" id="EKX44974">
    <property type="protein sequence ID" value="EKX44974"/>
    <property type="gene ID" value="GUITHDRAFT_139262"/>
</dbReference>
<feature type="compositionally biased region" description="Acidic residues" evidence="1">
    <location>
        <begin position="452"/>
        <end position="471"/>
    </location>
</feature>
<dbReference type="eggNOG" id="ENOG502R8QT">
    <property type="taxonomic scope" value="Eukaryota"/>
</dbReference>
<dbReference type="Proteomes" id="UP000011087">
    <property type="component" value="Unassembled WGS sequence"/>
</dbReference>
<evidence type="ECO:0000256" key="1">
    <source>
        <dbReference type="SAM" id="MobiDB-lite"/>
    </source>
</evidence>
<accession>L1JA46</accession>
<feature type="signal peptide" evidence="2">
    <location>
        <begin position="1"/>
        <end position="26"/>
    </location>
</feature>
<organism evidence="3">
    <name type="scientific">Guillardia theta (strain CCMP2712)</name>
    <name type="common">Cryptophyte</name>
    <dbReference type="NCBI Taxonomy" id="905079"/>
    <lineage>
        <taxon>Eukaryota</taxon>
        <taxon>Cryptophyceae</taxon>
        <taxon>Pyrenomonadales</taxon>
        <taxon>Geminigeraceae</taxon>
        <taxon>Guillardia</taxon>
    </lineage>
</organism>
<dbReference type="HOGENOM" id="CLU_561972_0_0_1"/>
<reference evidence="3 5" key="1">
    <citation type="journal article" date="2012" name="Nature">
        <title>Algal genomes reveal evolutionary mosaicism and the fate of nucleomorphs.</title>
        <authorList>
            <consortium name="DOE Joint Genome Institute"/>
            <person name="Curtis B.A."/>
            <person name="Tanifuji G."/>
            <person name="Burki F."/>
            <person name="Gruber A."/>
            <person name="Irimia M."/>
            <person name="Maruyama S."/>
            <person name="Arias M.C."/>
            <person name="Ball S.G."/>
            <person name="Gile G.H."/>
            <person name="Hirakawa Y."/>
            <person name="Hopkins J.F."/>
            <person name="Kuo A."/>
            <person name="Rensing S.A."/>
            <person name="Schmutz J."/>
            <person name="Symeonidi A."/>
            <person name="Elias M."/>
            <person name="Eveleigh R.J."/>
            <person name="Herman E.K."/>
            <person name="Klute M.J."/>
            <person name="Nakayama T."/>
            <person name="Obornik M."/>
            <person name="Reyes-Prieto A."/>
            <person name="Armbrust E.V."/>
            <person name="Aves S.J."/>
            <person name="Beiko R.G."/>
            <person name="Coutinho P."/>
            <person name="Dacks J.B."/>
            <person name="Durnford D.G."/>
            <person name="Fast N.M."/>
            <person name="Green B.R."/>
            <person name="Grisdale C.J."/>
            <person name="Hempel F."/>
            <person name="Henrissat B."/>
            <person name="Hoppner M.P."/>
            <person name="Ishida K."/>
            <person name="Kim E."/>
            <person name="Koreny L."/>
            <person name="Kroth P.G."/>
            <person name="Liu Y."/>
            <person name="Malik S.B."/>
            <person name="Maier U.G."/>
            <person name="McRose D."/>
            <person name="Mock T."/>
            <person name="Neilson J.A."/>
            <person name="Onodera N.T."/>
            <person name="Poole A.M."/>
            <person name="Pritham E.J."/>
            <person name="Richards T.A."/>
            <person name="Rocap G."/>
            <person name="Roy S.W."/>
            <person name="Sarai C."/>
            <person name="Schaack S."/>
            <person name="Shirato S."/>
            <person name="Slamovits C.H."/>
            <person name="Spencer D.F."/>
            <person name="Suzuki S."/>
            <person name="Worden A.Z."/>
            <person name="Zauner S."/>
            <person name="Barry K."/>
            <person name="Bell C."/>
            <person name="Bharti A.K."/>
            <person name="Crow J.A."/>
            <person name="Grimwood J."/>
            <person name="Kramer R."/>
            <person name="Lindquist E."/>
            <person name="Lucas S."/>
            <person name="Salamov A."/>
            <person name="McFadden G.I."/>
            <person name="Lane C.E."/>
            <person name="Keeling P.J."/>
            <person name="Gray M.W."/>
            <person name="Grigoriev I.V."/>
            <person name="Archibald J.M."/>
        </authorList>
    </citation>
    <scope>NUCLEOTIDE SEQUENCE</scope>
    <source>
        <strain evidence="3 5">CCMP2712</strain>
    </source>
</reference>
<feature type="chain" id="PRO_5008771158" description="RRM domain-containing protein" evidence="2">
    <location>
        <begin position="27"/>
        <end position="486"/>
    </location>
</feature>
<gene>
    <name evidence="3" type="ORF">GUITHDRAFT_139262</name>
</gene>
<dbReference type="AlphaFoldDB" id="L1JA46"/>
<feature type="compositionally biased region" description="Basic and acidic residues" evidence="1">
    <location>
        <begin position="304"/>
        <end position="316"/>
    </location>
</feature>
<evidence type="ECO:0000256" key="2">
    <source>
        <dbReference type="SAM" id="SignalP"/>
    </source>
</evidence>
<reference evidence="4" key="3">
    <citation type="submission" date="2016-03" db="UniProtKB">
        <authorList>
            <consortium name="EnsemblProtists"/>
        </authorList>
    </citation>
    <scope>IDENTIFICATION</scope>
</reference>
<dbReference type="GeneID" id="17301735"/>
<dbReference type="OMA" id="QMLEPHA"/>
<evidence type="ECO:0008006" key="6">
    <source>
        <dbReference type="Google" id="ProtNLM"/>
    </source>
</evidence>
<proteinExistence type="predicted"/>
<feature type="compositionally biased region" description="Basic and acidic residues" evidence="1">
    <location>
        <begin position="367"/>
        <end position="381"/>
    </location>
</feature>
<dbReference type="OrthoDB" id="155590at2759"/>
<dbReference type="EMBL" id="JH993001">
    <property type="protein sequence ID" value="EKX44974.1"/>
    <property type="molecule type" value="Genomic_DNA"/>
</dbReference>
<evidence type="ECO:0000313" key="4">
    <source>
        <dbReference type="EnsemblProtists" id="EKX44974"/>
    </source>
</evidence>
<dbReference type="PaxDb" id="55529-EKX44974"/>
<name>L1JA46_GUITC</name>
<evidence type="ECO:0000313" key="5">
    <source>
        <dbReference type="Proteomes" id="UP000011087"/>
    </source>
</evidence>